<feature type="compositionally biased region" description="Basic residues" evidence="1">
    <location>
        <begin position="1"/>
        <end position="21"/>
    </location>
</feature>
<feature type="region of interest" description="Disordered" evidence="1">
    <location>
        <begin position="1"/>
        <end position="46"/>
    </location>
</feature>
<keyword evidence="3" id="KW-1185">Reference proteome</keyword>
<evidence type="ECO:0000256" key="1">
    <source>
        <dbReference type="SAM" id="MobiDB-lite"/>
    </source>
</evidence>
<name>A0ABD0XX75_9HEMI</name>
<feature type="region of interest" description="Disordered" evidence="1">
    <location>
        <begin position="53"/>
        <end position="72"/>
    </location>
</feature>
<comment type="caution">
    <text evidence="2">The sequence shown here is derived from an EMBL/GenBank/DDBJ whole genome shotgun (WGS) entry which is preliminary data.</text>
</comment>
<organism evidence="2 3">
    <name type="scientific">Ranatra chinensis</name>
    <dbReference type="NCBI Taxonomy" id="642074"/>
    <lineage>
        <taxon>Eukaryota</taxon>
        <taxon>Metazoa</taxon>
        <taxon>Ecdysozoa</taxon>
        <taxon>Arthropoda</taxon>
        <taxon>Hexapoda</taxon>
        <taxon>Insecta</taxon>
        <taxon>Pterygota</taxon>
        <taxon>Neoptera</taxon>
        <taxon>Paraneoptera</taxon>
        <taxon>Hemiptera</taxon>
        <taxon>Heteroptera</taxon>
        <taxon>Panheteroptera</taxon>
        <taxon>Nepomorpha</taxon>
        <taxon>Nepidae</taxon>
        <taxon>Ranatrinae</taxon>
        <taxon>Ranatra</taxon>
    </lineage>
</organism>
<feature type="compositionally biased region" description="Acidic residues" evidence="1">
    <location>
        <begin position="27"/>
        <end position="36"/>
    </location>
</feature>
<dbReference type="EMBL" id="JBFDAA010000019">
    <property type="protein sequence ID" value="KAL1115869.1"/>
    <property type="molecule type" value="Genomic_DNA"/>
</dbReference>
<protein>
    <submittedName>
        <fullName evidence="2">Uncharacterized protein</fullName>
    </submittedName>
</protein>
<gene>
    <name evidence="2" type="ORF">AAG570_006158</name>
</gene>
<sequence>MASKRRNMFLTRTRSRRRRKSGRGEAEEAEEAEEGGEEGRGEEERVGEWAEWWGNASKASGPADTDGFSVLGPNTRRSRLLCDYPHFNPVDYPRRRLRKTRGGHQKSSTINVRCALQTQFQQVNKVS</sequence>
<dbReference type="Proteomes" id="UP001558652">
    <property type="component" value="Unassembled WGS sequence"/>
</dbReference>
<proteinExistence type="predicted"/>
<accession>A0ABD0XX75</accession>
<evidence type="ECO:0000313" key="2">
    <source>
        <dbReference type="EMBL" id="KAL1115869.1"/>
    </source>
</evidence>
<feature type="compositionally biased region" description="Basic and acidic residues" evidence="1">
    <location>
        <begin position="37"/>
        <end position="46"/>
    </location>
</feature>
<reference evidence="2 3" key="1">
    <citation type="submission" date="2024-07" db="EMBL/GenBank/DDBJ databases">
        <title>Chromosome-level genome assembly of the water stick insect Ranatra chinensis (Heteroptera: Nepidae).</title>
        <authorList>
            <person name="Liu X."/>
        </authorList>
    </citation>
    <scope>NUCLEOTIDE SEQUENCE [LARGE SCALE GENOMIC DNA]</scope>
    <source>
        <strain evidence="2">Cailab_2021Rc</strain>
        <tissue evidence="2">Muscle</tissue>
    </source>
</reference>
<dbReference type="AlphaFoldDB" id="A0ABD0XX75"/>
<evidence type="ECO:0000313" key="3">
    <source>
        <dbReference type="Proteomes" id="UP001558652"/>
    </source>
</evidence>